<dbReference type="EMBL" id="LAPV01000129">
    <property type="protein sequence ID" value="KKC32601.1"/>
    <property type="molecule type" value="Genomic_DNA"/>
</dbReference>
<evidence type="ECO:0000313" key="2">
    <source>
        <dbReference type="EMBL" id="SFC49439.1"/>
    </source>
</evidence>
<keyword evidence="3" id="KW-1185">Reference proteome</keyword>
<name>A0A0F5PW41_9HYPH</name>
<dbReference type="Proteomes" id="UP000182258">
    <property type="component" value="Unassembled WGS sequence"/>
</dbReference>
<evidence type="ECO:0000313" key="1">
    <source>
        <dbReference type="EMBL" id="KKC32601.1"/>
    </source>
</evidence>
<dbReference type="RefSeq" id="WP_046171296.1">
    <property type="nucleotide sequence ID" value="NZ_FOMB01000006.1"/>
</dbReference>
<proteinExistence type="predicted"/>
<dbReference type="STRING" id="728005.SAMN04488059_1065"/>
<organism evidence="2 4">
    <name type="scientific">Devosia psychrophila</name>
    <dbReference type="NCBI Taxonomy" id="728005"/>
    <lineage>
        <taxon>Bacteria</taxon>
        <taxon>Pseudomonadati</taxon>
        <taxon>Pseudomonadota</taxon>
        <taxon>Alphaproteobacteria</taxon>
        <taxon>Hyphomicrobiales</taxon>
        <taxon>Devosiaceae</taxon>
        <taxon>Devosia</taxon>
    </lineage>
</organism>
<gene>
    <name evidence="2" type="ORF">SAMN04488059_1065</name>
    <name evidence="1" type="ORF">WH91_12245</name>
</gene>
<dbReference type="EMBL" id="FOMB01000006">
    <property type="protein sequence ID" value="SFC49439.1"/>
    <property type="molecule type" value="Genomic_DNA"/>
</dbReference>
<evidence type="ECO:0000313" key="4">
    <source>
        <dbReference type="Proteomes" id="UP000182258"/>
    </source>
</evidence>
<evidence type="ECO:0000313" key="3">
    <source>
        <dbReference type="Proteomes" id="UP000033519"/>
    </source>
</evidence>
<dbReference type="PATRIC" id="fig|728005.3.peg.609"/>
<reference evidence="1 3" key="1">
    <citation type="submission" date="2015-03" db="EMBL/GenBank/DDBJ databases">
        <authorList>
            <person name="Lepp D."/>
            <person name="Hassan Y.I."/>
            <person name="Li X.-Z."/>
            <person name="Zhou T."/>
        </authorList>
    </citation>
    <scope>NUCLEOTIDE SEQUENCE [LARGE SCALE GENOMIC DNA]</scope>
    <source>
        <strain evidence="1 3">Cr7-05</strain>
    </source>
</reference>
<accession>A0A0F5PW41</accession>
<dbReference type="Proteomes" id="UP000033519">
    <property type="component" value="Unassembled WGS sequence"/>
</dbReference>
<dbReference type="AlphaFoldDB" id="A0A0F5PW41"/>
<protein>
    <submittedName>
        <fullName evidence="2">Uncharacterized protein</fullName>
    </submittedName>
</protein>
<reference evidence="2 4" key="2">
    <citation type="submission" date="2016-10" db="EMBL/GenBank/DDBJ databases">
        <authorList>
            <person name="de Groot N.N."/>
        </authorList>
    </citation>
    <scope>NUCLEOTIDE SEQUENCE [LARGE SCALE GENOMIC DNA]</scope>
    <source>
        <strain evidence="2 4">CGMCC 1.10210</strain>
    </source>
</reference>
<sequence length="265" mass="30162">MQRVTWTRDEMDLIELVGLSIEVEVFGLPETAIGIGGSASKKSAPERLSANLRASWLEHGRERSDLPFNLKMMFESFAHQNDIDTNHEFWIIKAVAAASLQHPYFAAGVQEAIQGRPPSEEPTIEADLHEWWIQANRLRAIMEAALGEKVSDRGLAEEMARRKVGSSALEDDTRVGDQFVSSANYFLRLLKYDKQTPYLEMLIRYDFNLPSMRINTSLSTHSPQSATKLIWAPSETELTETRGWLAPYQKIRKDQLEKARSIVQR</sequence>